<dbReference type="PANTHER" id="PTHR31151">
    <property type="entry name" value="PROLINE-TRNA LIGASE (DUF1680)"/>
    <property type="match status" value="1"/>
</dbReference>
<evidence type="ECO:0000313" key="5">
    <source>
        <dbReference type="Proteomes" id="UP000183788"/>
    </source>
</evidence>
<dbReference type="AlphaFoldDB" id="A0A1K1SRD6"/>
<dbReference type="Pfam" id="PF07944">
    <property type="entry name" value="Beta-AFase-like_GH127_cat"/>
    <property type="match status" value="1"/>
</dbReference>
<feature type="signal peptide" evidence="1">
    <location>
        <begin position="1"/>
        <end position="29"/>
    </location>
</feature>
<dbReference type="STRING" id="1004.SAMN05661012_06006"/>
<evidence type="ECO:0000313" key="4">
    <source>
        <dbReference type="EMBL" id="SFW86984.1"/>
    </source>
</evidence>
<dbReference type="GO" id="GO:0005975">
    <property type="term" value="P:carbohydrate metabolic process"/>
    <property type="evidence" value="ECO:0007669"/>
    <property type="project" value="InterPro"/>
</dbReference>
<dbReference type="InterPro" id="IPR008928">
    <property type="entry name" value="6-hairpin_glycosidase_sf"/>
</dbReference>
<dbReference type="EMBL" id="FPIZ01000030">
    <property type="protein sequence ID" value="SFW86984.1"/>
    <property type="molecule type" value="Genomic_DNA"/>
</dbReference>
<feature type="domain" description="Non-reducing end beta-L-arabinofuranosidase-like GH127 catalytic" evidence="2">
    <location>
        <begin position="101"/>
        <end position="419"/>
    </location>
</feature>
<feature type="chain" id="PRO_5012792213" evidence="1">
    <location>
        <begin position="30"/>
        <end position="672"/>
    </location>
</feature>
<evidence type="ECO:0000256" key="1">
    <source>
        <dbReference type="SAM" id="SignalP"/>
    </source>
</evidence>
<dbReference type="Proteomes" id="UP000183788">
    <property type="component" value="Unassembled WGS sequence"/>
</dbReference>
<accession>A0A1K1SRD6</accession>
<protein>
    <submittedName>
        <fullName evidence="4">DUF1680 family protein</fullName>
    </submittedName>
</protein>
<sequence length="672" mass="76804">MFYLGAQITPRKMKSQVLICLLFCISVQAQVAPVFNRAPLRENPYTALPIGAIKPQGWLKEMLVRQKNGATGQLDKLYPLVMGPRNGWLGGDGDQWERGPYWIDGLLPLAYILQDTALIRKVKPWVEWSLKSQQPDGYFGPSKDYSPEPGVQRDNSHDWWPKIVMLKILQQYYMATGDQRVVKLMTNYFRYQLKELPAHPLDHWSFWARFRSGDNLKEVYWLYNITGDKFLLDLADLLHRQTFDFTNAFLHSPLLSQVGSIHGVNLAQGMKEPILYYQQHPEQKYWDATVKGYTDLRRYDDMVMGLYGGDEDLHGNNPTGGSELCTAVEMMYTLETTLPITGDVAYADRLERIAFNAMPTQITADFMDRQYFQQANQVMLTRQTRGFHINHSGTDVCYGLLTGYACCTSNMHQGWPKFTQNLWYAGADKGVAALVYAPSELKTTLNGKQISFTETTNYPFEEQITFTYTGATTAFPLSLRIPAWCKEAKIIVNGKTEQEPKGNQIVKVDRSWKKGDVVILQLPMHLNNQRWYENSISVERGPLAYALKIGEEKKMVRITAADSIDYGNSYYEIRPTTPWNYALYATPENELSAHYTVVKGAVAAYPWEPEKAPVTIKTKGRIIPSWQLYQEMAGPVPFSTIFQLELGQEQDIELIPYGCTHLRIAQFPVVNR</sequence>
<feature type="domain" description="Non-reducing end beta-L-arabinofuranosidase-like GH127 middle" evidence="3">
    <location>
        <begin position="431"/>
        <end position="524"/>
    </location>
</feature>
<dbReference type="PANTHER" id="PTHR31151:SF0">
    <property type="entry name" value="PROLINE-TRNA LIGASE (DUF1680)"/>
    <property type="match status" value="1"/>
</dbReference>
<dbReference type="InterPro" id="IPR049046">
    <property type="entry name" value="Beta-AFase-like_GH127_middle"/>
</dbReference>
<dbReference type="SUPFAM" id="SSF48208">
    <property type="entry name" value="Six-hairpin glycosidases"/>
    <property type="match status" value="1"/>
</dbReference>
<proteinExistence type="predicted"/>
<dbReference type="Pfam" id="PF20736">
    <property type="entry name" value="Glyco_hydro127M"/>
    <property type="match status" value="1"/>
</dbReference>
<keyword evidence="1" id="KW-0732">Signal</keyword>
<dbReference type="InterPro" id="IPR012878">
    <property type="entry name" value="Beta-AFase-like_GH127_cat"/>
</dbReference>
<evidence type="ECO:0000259" key="3">
    <source>
        <dbReference type="Pfam" id="PF20736"/>
    </source>
</evidence>
<evidence type="ECO:0000259" key="2">
    <source>
        <dbReference type="Pfam" id="PF07944"/>
    </source>
</evidence>
<organism evidence="4 5">
    <name type="scientific">Chitinophaga sancti</name>
    <dbReference type="NCBI Taxonomy" id="1004"/>
    <lineage>
        <taxon>Bacteria</taxon>
        <taxon>Pseudomonadati</taxon>
        <taxon>Bacteroidota</taxon>
        <taxon>Chitinophagia</taxon>
        <taxon>Chitinophagales</taxon>
        <taxon>Chitinophagaceae</taxon>
        <taxon>Chitinophaga</taxon>
    </lineage>
</organism>
<reference evidence="4 5" key="1">
    <citation type="submission" date="2016-11" db="EMBL/GenBank/DDBJ databases">
        <authorList>
            <person name="Jaros S."/>
            <person name="Januszkiewicz K."/>
            <person name="Wedrychowicz H."/>
        </authorList>
    </citation>
    <scope>NUCLEOTIDE SEQUENCE [LARGE SCALE GENOMIC DNA]</scope>
    <source>
        <strain evidence="4 5">DSM 784</strain>
    </source>
</reference>
<gene>
    <name evidence="4" type="ORF">SAMN05661012_06006</name>
</gene>
<name>A0A1K1SRD6_9BACT</name>